<dbReference type="AlphaFoldDB" id="A0A914YJ02"/>
<feature type="chain" id="PRO_5037892677" evidence="1">
    <location>
        <begin position="20"/>
        <end position="122"/>
    </location>
</feature>
<name>A0A914YJ02_9BILA</name>
<dbReference type="WBParaSite" id="PSU_v2.g17290.t1">
    <property type="protein sequence ID" value="PSU_v2.g17290.t1"/>
    <property type="gene ID" value="PSU_v2.g17290"/>
</dbReference>
<evidence type="ECO:0000256" key="1">
    <source>
        <dbReference type="SAM" id="SignalP"/>
    </source>
</evidence>
<protein>
    <submittedName>
        <fullName evidence="3">Uncharacterized protein</fullName>
    </submittedName>
</protein>
<dbReference type="Proteomes" id="UP000887577">
    <property type="component" value="Unplaced"/>
</dbReference>
<proteinExistence type="predicted"/>
<evidence type="ECO:0000313" key="2">
    <source>
        <dbReference type="Proteomes" id="UP000887577"/>
    </source>
</evidence>
<keyword evidence="1" id="KW-0732">Signal</keyword>
<sequence length="122" mass="14068">MVQSFTIFVCFILYGTVLAATPGEQTRRNEINLFDQSLTEVQRKQFLAILSDSSLSEQQADDKIDGFINTLNDTQQGWYKIIKERQQLSVQEEKAFRLERIAEMPQSLQKIANDIEVPLKVK</sequence>
<feature type="signal peptide" evidence="1">
    <location>
        <begin position="1"/>
        <end position="19"/>
    </location>
</feature>
<reference evidence="3" key="1">
    <citation type="submission" date="2022-11" db="UniProtKB">
        <authorList>
            <consortium name="WormBaseParasite"/>
        </authorList>
    </citation>
    <scope>IDENTIFICATION</scope>
</reference>
<organism evidence="2 3">
    <name type="scientific">Panagrolaimus superbus</name>
    <dbReference type="NCBI Taxonomy" id="310955"/>
    <lineage>
        <taxon>Eukaryota</taxon>
        <taxon>Metazoa</taxon>
        <taxon>Ecdysozoa</taxon>
        <taxon>Nematoda</taxon>
        <taxon>Chromadorea</taxon>
        <taxon>Rhabditida</taxon>
        <taxon>Tylenchina</taxon>
        <taxon>Panagrolaimomorpha</taxon>
        <taxon>Panagrolaimoidea</taxon>
        <taxon>Panagrolaimidae</taxon>
        <taxon>Panagrolaimus</taxon>
    </lineage>
</organism>
<evidence type="ECO:0000313" key="3">
    <source>
        <dbReference type="WBParaSite" id="PSU_v2.g17290.t1"/>
    </source>
</evidence>
<keyword evidence="2" id="KW-1185">Reference proteome</keyword>
<accession>A0A914YJ02</accession>